<dbReference type="GO" id="GO:0003677">
    <property type="term" value="F:DNA binding"/>
    <property type="evidence" value="ECO:0007669"/>
    <property type="project" value="UniProtKB-KW"/>
</dbReference>
<keyword evidence="3" id="KW-1185">Reference proteome</keyword>
<name>A0ABT8HW81_9BACL</name>
<dbReference type="EMBL" id="JAUHTR010000005">
    <property type="protein sequence ID" value="MDN4525009.1"/>
    <property type="molecule type" value="Genomic_DNA"/>
</dbReference>
<dbReference type="Pfam" id="PF04014">
    <property type="entry name" value="MazE_antitoxin"/>
    <property type="match status" value="1"/>
</dbReference>
<sequence>MIVECDKYYMPRKNRVLLLPIQWREEFNISENDLLSVHKENNRIIITKKTPATGFTLKYVKMNKKGVITIPKIIDDELDCRLHQLYINQDEHSFLVVPVTQEKSSL</sequence>
<protein>
    <submittedName>
        <fullName evidence="2">AbrB/MazE/SpoVT family DNA-binding domain-containing protein</fullName>
    </submittedName>
</protein>
<dbReference type="Proteomes" id="UP001172721">
    <property type="component" value="Unassembled WGS sequence"/>
</dbReference>
<dbReference type="SUPFAM" id="SSF89447">
    <property type="entry name" value="AbrB/MazE/MraZ-like"/>
    <property type="match status" value="1"/>
</dbReference>
<dbReference type="SMART" id="SM00966">
    <property type="entry name" value="SpoVT_AbrB"/>
    <property type="match status" value="2"/>
</dbReference>
<feature type="domain" description="SpoVT-AbrB" evidence="1">
    <location>
        <begin position="60"/>
        <end position="104"/>
    </location>
</feature>
<organism evidence="2 3">
    <name type="scientific">Fictibacillus fluitans</name>
    <dbReference type="NCBI Taxonomy" id="3058422"/>
    <lineage>
        <taxon>Bacteria</taxon>
        <taxon>Bacillati</taxon>
        <taxon>Bacillota</taxon>
        <taxon>Bacilli</taxon>
        <taxon>Bacillales</taxon>
        <taxon>Fictibacillaceae</taxon>
        <taxon>Fictibacillus</taxon>
    </lineage>
</organism>
<dbReference type="RefSeq" id="WP_301166052.1">
    <property type="nucleotide sequence ID" value="NZ_JAUHTR010000005.1"/>
</dbReference>
<feature type="domain" description="SpoVT-AbrB" evidence="1">
    <location>
        <begin position="12"/>
        <end position="54"/>
    </location>
</feature>
<proteinExistence type="predicted"/>
<accession>A0ABT8HW81</accession>
<dbReference type="Gene3D" id="2.10.260.10">
    <property type="match status" value="1"/>
</dbReference>
<reference evidence="2" key="1">
    <citation type="submission" date="2023-07" db="EMBL/GenBank/DDBJ databases">
        <title>Fictibacillus sp. isolated from freshwater pond.</title>
        <authorList>
            <person name="Kirdat K."/>
            <person name="Bhat A."/>
            <person name="Mourya A."/>
            <person name="Yadav A."/>
        </authorList>
    </citation>
    <scope>NUCLEOTIDE SEQUENCE</scope>
    <source>
        <strain evidence="2">NE201</strain>
    </source>
</reference>
<evidence type="ECO:0000313" key="2">
    <source>
        <dbReference type="EMBL" id="MDN4525009.1"/>
    </source>
</evidence>
<dbReference type="InterPro" id="IPR037914">
    <property type="entry name" value="SpoVT-AbrB_sf"/>
</dbReference>
<keyword evidence="2" id="KW-0238">DNA-binding</keyword>
<evidence type="ECO:0000313" key="3">
    <source>
        <dbReference type="Proteomes" id="UP001172721"/>
    </source>
</evidence>
<comment type="caution">
    <text evidence="2">The sequence shown here is derived from an EMBL/GenBank/DDBJ whole genome shotgun (WGS) entry which is preliminary data.</text>
</comment>
<dbReference type="InterPro" id="IPR007159">
    <property type="entry name" value="SpoVT-AbrB_dom"/>
</dbReference>
<gene>
    <name evidence="2" type="ORF">QYB97_11005</name>
</gene>
<evidence type="ECO:0000259" key="1">
    <source>
        <dbReference type="SMART" id="SM00966"/>
    </source>
</evidence>